<evidence type="ECO:0000256" key="8">
    <source>
        <dbReference type="ARBA" id="ARBA00051542"/>
    </source>
</evidence>
<dbReference type="KEGG" id="ssam:E3D00_05920"/>
<sequence>MRILVAMSGGVDSSVVAALLKRQGHEVIGATLQLYDHGQAAKPGACCAGRDIMDARSVADKLDFPHYVIDAESRFRDSVIESFADSYARGETPVPCVACNQGVKFTDLLGMARDLGCEAMATGHYVRRVEGDHGVEMHRPVDAERDQTWFLFATTKEQLDYLRFPLGEMPDKAHVRALAQELGLDIASKPDSQDICFVPSGSYVEVVEKLRPEIQGPGEIVDEKGNVLGRHEGVARYTVGQSKRLGDIHTAIGERQMVTQIDVPKRRIVVGPRVQATESDARRTVHLRDMNWLIDASPEGVECGVQIRAREKLRKARVKPLVGGKALVEFEEPAMPAPGQACVLYDGTRVLGGGFILAGE</sequence>
<comment type="catalytic activity">
    <reaction evidence="8 9">
        <text>S-sulfanyl-L-cysteinyl-[protein] + uridine(34) in tRNA + AH2 + ATP = 2-thiouridine(34) in tRNA + L-cysteinyl-[protein] + A + AMP + diphosphate + H(+)</text>
        <dbReference type="Rhea" id="RHEA:47032"/>
        <dbReference type="Rhea" id="RHEA-COMP:10131"/>
        <dbReference type="Rhea" id="RHEA-COMP:11726"/>
        <dbReference type="Rhea" id="RHEA-COMP:11727"/>
        <dbReference type="Rhea" id="RHEA-COMP:11728"/>
        <dbReference type="ChEBI" id="CHEBI:13193"/>
        <dbReference type="ChEBI" id="CHEBI:15378"/>
        <dbReference type="ChEBI" id="CHEBI:17499"/>
        <dbReference type="ChEBI" id="CHEBI:29950"/>
        <dbReference type="ChEBI" id="CHEBI:30616"/>
        <dbReference type="ChEBI" id="CHEBI:33019"/>
        <dbReference type="ChEBI" id="CHEBI:61963"/>
        <dbReference type="ChEBI" id="CHEBI:65315"/>
        <dbReference type="ChEBI" id="CHEBI:87170"/>
        <dbReference type="ChEBI" id="CHEBI:456215"/>
        <dbReference type="EC" id="2.8.1.13"/>
    </reaction>
</comment>
<keyword evidence="1 9" id="KW-0820">tRNA-binding</keyword>
<dbReference type="InterPro" id="IPR046885">
    <property type="entry name" value="MnmA-like_C"/>
</dbReference>
<gene>
    <name evidence="9 12" type="primary">mnmA</name>
    <name evidence="12" type="ORF">E3D00_05920</name>
</gene>
<dbReference type="GO" id="GO:0000049">
    <property type="term" value="F:tRNA binding"/>
    <property type="evidence" value="ECO:0007669"/>
    <property type="project" value="UniProtKB-KW"/>
</dbReference>
<proteinExistence type="inferred from homology"/>
<dbReference type="PANTHER" id="PTHR11933:SF5">
    <property type="entry name" value="MITOCHONDRIAL TRNA-SPECIFIC 2-THIOURIDYLASE 1"/>
    <property type="match status" value="1"/>
</dbReference>
<comment type="function">
    <text evidence="9">Catalyzes the 2-thiolation of uridine at the wobble position (U34) of tRNA, leading to the formation of s(2)U34.</text>
</comment>
<feature type="region of interest" description="Interaction with tRNA" evidence="9">
    <location>
        <begin position="145"/>
        <end position="147"/>
    </location>
</feature>
<organism evidence="12 13">
    <name type="scientific">Swingsia samuiensis</name>
    <dbReference type="NCBI Taxonomy" id="1293412"/>
    <lineage>
        <taxon>Bacteria</taxon>
        <taxon>Pseudomonadati</taxon>
        <taxon>Pseudomonadota</taxon>
        <taxon>Alphaproteobacteria</taxon>
        <taxon>Acetobacterales</taxon>
        <taxon>Acetobacteraceae</taxon>
        <taxon>Swingsia</taxon>
    </lineage>
</organism>
<feature type="site" description="Interaction with tRNA" evidence="9">
    <location>
        <position position="124"/>
    </location>
</feature>
<dbReference type="EC" id="2.8.1.13" evidence="9"/>
<dbReference type="CDD" id="cd01998">
    <property type="entry name" value="MnmA_TRMU-like"/>
    <property type="match status" value="1"/>
</dbReference>
<dbReference type="AlphaFoldDB" id="A0A4Y6UHV4"/>
<dbReference type="InterPro" id="IPR046884">
    <property type="entry name" value="MnmA-like_central"/>
</dbReference>
<evidence type="ECO:0000256" key="9">
    <source>
        <dbReference type="HAMAP-Rule" id="MF_00144"/>
    </source>
</evidence>
<evidence type="ECO:0000256" key="1">
    <source>
        <dbReference type="ARBA" id="ARBA00022555"/>
    </source>
</evidence>
<evidence type="ECO:0000256" key="2">
    <source>
        <dbReference type="ARBA" id="ARBA00022679"/>
    </source>
</evidence>
<dbReference type="NCBIfam" id="NF001138">
    <property type="entry name" value="PRK00143.1"/>
    <property type="match status" value="1"/>
</dbReference>
<dbReference type="PANTHER" id="PTHR11933">
    <property type="entry name" value="TRNA 5-METHYLAMINOMETHYL-2-THIOURIDYLATE -METHYLTRANSFERASE"/>
    <property type="match status" value="1"/>
</dbReference>
<evidence type="ECO:0000313" key="12">
    <source>
        <dbReference type="EMBL" id="QDH17153.1"/>
    </source>
</evidence>
<evidence type="ECO:0000256" key="4">
    <source>
        <dbReference type="ARBA" id="ARBA00022741"/>
    </source>
</evidence>
<dbReference type="InterPro" id="IPR014729">
    <property type="entry name" value="Rossmann-like_a/b/a_fold"/>
</dbReference>
<evidence type="ECO:0000256" key="6">
    <source>
        <dbReference type="ARBA" id="ARBA00022884"/>
    </source>
</evidence>
<feature type="domain" description="tRNA-specific 2-thiouridylase MnmA-like C-terminal" evidence="10">
    <location>
        <begin position="283"/>
        <end position="356"/>
    </location>
</feature>
<comment type="subcellular location">
    <subcellularLocation>
        <location evidence="9">Cytoplasm</location>
    </subcellularLocation>
</comment>
<evidence type="ECO:0000256" key="3">
    <source>
        <dbReference type="ARBA" id="ARBA00022694"/>
    </source>
</evidence>
<comment type="similarity">
    <text evidence="9">Belongs to the MnmA/TRMU family.</text>
</comment>
<dbReference type="GO" id="GO:0005737">
    <property type="term" value="C:cytoplasm"/>
    <property type="evidence" value="ECO:0007669"/>
    <property type="project" value="UniProtKB-SubCell"/>
</dbReference>
<dbReference type="Proteomes" id="UP000316313">
    <property type="component" value="Chromosome"/>
</dbReference>
<dbReference type="EMBL" id="CP038141">
    <property type="protein sequence ID" value="QDH17153.1"/>
    <property type="molecule type" value="Genomic_DNA"/>
</dbReference>
<keyword evidence="9" id="KW-0963">Cytoplasm</keyword>
<feature type="active site" description="Nucleophile" evidence="9">
    <location>
        <position position="99"/>
    </location>
</feature>
<evidence type="ECO:0000259" key="10">
    <source>
        <dbReference type="Pfam" id="PF20258"/>
    </source>
</evidence>
<name>A0A4Y6UHV4_9PROT</name>
<comment type="caution">
    <text evidence="9">Lacks conserved residue(s) required for the propagation of feature annotation.</text>
</comment>
<dbReference type="Pfam" id="PF20258">
    <property type="entry name" value="tRNA_Me_trans_C"/>
    <property type="match status" value="1"/>
</dbReference>
<feature type="binding site" evidence="9">
    <location>
        <position position="123"/>
    </location>
    <ligand>
        <name>ATP</name>
        <dbReference type="ChEBI" id="CHEBI:30616"/>
    </ligand>
</feature>
<feature type="disulfide bond" description="Alternate" evidence="9">
    <location>
        <begin position="99"/>
        <end position="196"/>
    </location>
</feature>
<dbReference type="GO" id="GO:0103016">
    <property type="term" value="F:tRNA-uridine 2-sulfurtransferase activity"/>
    <property type="evidence" value="ECO:0007669"/>
    <property type="project" value="UniProtKB-EC"/>
</dbReference>
<dbReference type="GO" id="GO:0005524">
    <property type="term" value="F:ATP binding"/>
    <property type="evidence" value="ECO:0007669"/>
    <property type="project" value="UniProtKB-KW"/>
</dbReference>
<dbReference type="InterPro" id="IPR023382">
    <property type="entry name" value="MnmA-like_central_sf"/>
</dbReference>
<evidence type="ECO:0000313" key="13">
    <source>
        <dbReference type="Proteomes" id="UP000316313"/>
    </source>
</evidence>
<feature type="binding site" evidence="9">
    <location>
        <begin position="6"/>
        <end position="13"/>
    </location>
    <ligand>
        <name>ATP</name>
        <dbReference type="ChEBI" id="CHEBI:30616"/>
    </ligand>
</feature>
<keyword evidence="4 9" id="KW-0547">Nucleotide-binding</keyword>
<keyword evidence="6 9" id="KW-0694">RNA-binding</keyword>
<evidence type="ECO:0000256" key="7">
    <source>
        <dbReference type="ARBA" id="ARBA00023157"/>
    </source>
</evidence>
<dbReference type="Gene3D" id="2.40.30.10">
    <property type="entry name" value="Translation factors"/>
    <property type="match status" value="1"/>
</dbReference>
<evidence type="ECO:0000256" key="5">
    <source>
        <dbReference type="ARBA" id="ARBA00022840"/>
    </source>
</evidence>
<dbReference type="Pfam" id="PF03054">
    <property type="entry name" value="tRNA_Me_trans"/>
    <property type="match status" value="1"/>
</dbReference>
<dbReference type="SUPFAM" id="SSF52402">
    <property type="entry name" value="Adenine nucleotide alpha hydrolases-like"/>
    <property type="match status" value="1"/>
</dbReference>
<feature type="active site" description="Cysteine persulfide intermediate" evidence="9">
    <location>
        <position position="196"/>
    </location>
</feature>
<feature type="domain" description="tRNA-specific 2-thiouridylase MnmA-like central" evidence="11">
    <location>
        <begin position="216"/>
        <end position="271"/>
    </location>
</feature>
<evidence type="ECO:0000259" key="11">
    <source>
        <dbReference type="Pfam" id="PF20259"/>
    </source>
</evidence>
<protein>
    <recommendedName>
        <fullName evidence="9">tRNA-specific 2-thiouridylase MnmA</fullName>
        <ecNumber evidence="9">2.8.1.13</ecNumber>
    </recommendedName>
</protein>
<feature type="binding site" evidence="9">
    <location>
        <position position="32"/>
    </location>
    <ligand>
        <name>ATP</name>
        <dbReference type="ChEBI" id="CHEBI:30616"/>
    </ligand>
</feature>
<dbReference type="Pfam" id="PF20259">
    <property type="entry name" value="tRNA_Me_trans_M"/>
    <property type="match status" value="1"/>
</dbReference>
<dbReference type="InterPro" id="IPR004506">
    <property type="entry name" value="MnmA-like"/>
</dbReference>
<dbReference type="Gene3D" id="2.30.30.280">
    <property type="entry name" value="Adenine nucleotide alpha hydrolases-like domains"/>
    <property type="match status" value="1"/>
</dbReference>
<dbReference type="GO" id="GO:0002143">
    <property type="term" value="P:tRNA wobble position uridine thiolation"/>
    <property type="evidence" value="ECO:0007669"/>
    <property type="project" value="TreeGrafter"/>
</dbReference>
<dbReference type="OrthoDB" id="9800696at2"/>
<dbReference type="Gene3D" id="3.40.50.620">
    <property type="entry name" value="HUPs"/>
    <property type="match status" value="1"/>
</dbReference>
<reference evidence="12 13" key="1">
    <citation type="submission" date="2019-03" db="EMBL/GenBank/DDBJ databases">
        <title>The complete genome sequence of Swingsia samuiensis NBRC107927(T).</title>
        <authorList>
            <person name="Chua K.-O."/>
            <person name="Chan K.-G."/>
            <person name="See-Too W.-S."/>
        </authorList>
    </citation>
    <scope>NUCLEOTIDE SEQUENCE [LARGE SCALE GENOMIC DNA]</scope>
    <source>
        <strain evidence="12 13">AH83</strain>
    </source>
</reference>
<accession>A0A4Y6UHV4</accession>
<keyword evidence="2 9" id="KW-0808">Transferase</keyword>
<dbReference type="NCBIfam" id="TIGR00420">
    <property type="entry name" value="trmU"/>
    <property type="match status" value="1"/>
</dbReference>
<feature type="site" description="Interaction with tRNA" evidence="9">
    <location>
        <position position="340"/>
    </location>
</feature>
<dbReference type="RefSeq" id="WP_141460823.1">
    <property type="nucleotide sequence ID" value="NZ_CP038141.1"/>
</dbReference>
<keyword evidence="13" id="KW-1185">Reference proteome</keyword>
<keyword evidence="7 9" id="KW-1015">Disulfide bond</keyword>
<keyword evidence="5 9" id="KW-0067">ATP-binding</keyword>
<dbReference type="HAMAP" id="MF_00144">
    <property type="entry name" value="tRNA_thiouridyl_MnmA"/>
    <property type="match status" value="1"/>
</dbReference>
<keyword evidence="3 9" id="KW-0819">tRNA processing</keyword>